<dbReference type="Pfam" id="PF03466">
    <property type="entry name" value="LysR_substrate"/>
    <property type="match status" value="1"/>
</dbReference>
<evidence type="ECO:0000256" key="2">
    <source>
        <dbReference type="ARBA" id="ARBA00023015"/>
    </source>
</evidence>
<feature type="domain" description="HTH lysR-type" evidence="5">
    <location>
        <begin position="9"/>
        <end position="66"/>
    </location>
</feature>
<keyword evidence="7" id="KW-1185">Reference proteome</keyword>
<protein>
    <submittedName>
        <fullName evidence="6">LysR family transcriptional regulator</fullName>
    </submittedName>
</protein>
<dbReference type="Gene3D" id="1.10.10.10">
    <property type="entry name" value="Winged helix-like DNA-binding domain superfamily/Winged helix DNA-binding domain"/>
    <property type="match status" value="1"/>
</dbReference>
<dbReference type="PRINTS" id="PR00039">
    <property type="entry name" value="HTHLYSR"/>
</dbReference>
<keyword evidence="2" id="KW-0805">Transcription regulation</keyword>
<proteinExistence type="inferred from homology"/>
<dbReference type="RefSeq" id="WP_289963130.1">
    <property type="nucleotide sequence ID" value="NZ_JAUEOZ010000002.1"/>
</dbReference>
<comment type="similarity">
    <text evidence="1">Belongs to the LysR transcriptional regulatory family.</text>
</comment>
<dbReference type="PROSITE" id="PS50931">
    <property type="entry name" value="HTH_LYSR"/>
    <property type="match status" value="1"/>
</dbReference>
<dbReference type="InterPro" id="IPR000847">
    <property type="entry name" value="LysR_HTH_N"/>
</dbReference>
<dbReference type="InterPro" id="IPR005119">
    <property type="entry name" value="LysR_subst-bd"/>
</dbReference>
<dbReference type="InterPro" id="IPR036390">
    <property type="entry name" value="WH_DNA-bd_sf"/>
</dbReference>
<dbReference type="InterPro" id="IPR050389">
    <property type="entry name" value="LysR-type_TF"/>
</dbReference>
<dbReference type="SUPFAM" id="SSF46785">
    <property type="entry name" value="Winged helix' DNA-binding domain"/>
    <property type="match status" value="1"/>
</dbReference>
<dbReference type="SUPFAM" id="SSF53850">
    <property type="entry name" value="Periplasmic binding protein-like II"/>
    <property type="match status" value="1"/>
</dbReference>
<keyword evidence="4" id="KW-0804">Transcription</keyword>
<evidence type="ECO:0000313" key="7">
    <source>
        <dbReference type="Proteomes" id="UP001169719"/>
    </source>
</evidence>
<dbReference type="PANTHER" id="PTHR30118">
    <property type="entry name" value="HTH-TYPE TRANSCRIPTIONAL REGULATOR LEUO-RELATED"/>
    <property type="match status" value="1"/>
</dbReference>
<sequence length="309" mass="34545">MQEIDWQKVDLNLLKVLRVLIEEQNTSKAAERLFVGQPAVSKALQKLRVTFNDELFIRERHGLIPTAYCLSLQSQLGVVFEQLGELIRPGVAFDPRHCTKEVTIALNPMYYRPIVDVLYPRLRAAAPHATFRFGQWGTDTENKLSNGQIDVGVNFSPLDISTYIRSIPVVQAEFYICAPKGGTFSTDGVNHQTLAQSPLVLLVMPSYANVKSIAEQYMSDTGIPSKVLSRCDNLDACFSILKHEDAGLPVASIVRPTLPDELELVQFSSEITLPEYNIAVHTSYSNVQNPLNRWLLDTTADVIKSLCEH</sequence>
<dbReference type="Pfam" id="PF00126">
    <property type="entry name" value="HTH_1"/>
    <property type="match status" value="1"/>
</dbReference>
<gene>
    <name evidence="6" type="ORF">QWJ08_17160</name>
</gene>
<organism evidence="6 7">
    <name type="scientific">Vibrio agarivorans</name>
    <dbReference type="NCBI Taxonomy" id="153622"/>
    <lineage>
        <taxon>Bacteria</taxon>
        <taxon>Pseudomonadati</taxon>
        <taxon>Pseudomonadota</taxon>
        <taxon>Gammaproteobacteria</taxon>
        <taxon>Vibrionales</taxon>
        <taxon>Vibrionaceae</taxon>
        <taxon>Vibrio</taxon>
    </lineage>
</organism>
<evidence type="ECO:0000259" key="5">
    <source>
        <dbReference type="PROSITE" id="PS50931"/>
    </source>
</evidence>
<keyword evidence="3" id="KW-0238">DNA-binding</keyword>
<evidence type="ECO:0000256" key="1">
    <source>
        <dbReference type="ARBA" id="ARBA00009437"/>
    </source>
</evidence>
<evidence type="ECO:0000313" key="6">
    <source>
        <dbReference type="EMBL" id="MDN2483075.1"/>
    </source>
</evidence>
<accession>A0ABT7Y4Z8</accession>
<dbReference type="EMBL" id="JAUEOZ010000002">
    <property type="protein sequence ID" value="MDN2483075.1"/>
    <property type="molecule type" value="Genomic_DNA"/>
</dbReference>
<dbReference type="PANTHER" id="PTHR30118:SF7">
    <property type="entry name" value="TRANSCRIPTIONAL REGULATOR LYSR FAMILY"/>
    <property type="match status" value="1"/>
</dbReference>
<evidence type="ECO:0000256" key="4">
    <source>
        <dbReference type="ARBA" id="ARBA00023163"/>
    </source>
</evidence>
<name>A0ABT7Y4Z8_9VIBR</name>
<comment type="caution">
    <text evidence="6">The sequence shown here is derived from an EMBL/GenBank/DDBJ whole genome shotgun (WGS) entry which is preliminary data.</text>
</comment>
<dbReference type="Gene3D" id="3.40.190.10">
    <property type="entry name" value="Periplasmic binding protein-like II"/>
    <property type="match status" value="2"/>
</dbReference>
<reference evidence="6" key="1">
    <citation type="submission" date="2024-05" db="EMBL/GenBank/DDBJ databases">
        <title>Genome Sequences of Four Agar- Degrading Marine Bacteria.</title>
        <authorList>
            <person name="Phillips E.K."/>
            <person name="Shaffer J.C."/>
            <person name="Henson M.W."/>
            <person name="Temperton B."/>
            <person name="Thrash C.J."/>
            <person name="Martin M.O."/>
        </authorList>
    </citation>
    <scope>NUCLEOTIDE SEQUENCE</scope>
    <source>
        <strain evidence="6">EKP203</strain>
    </source>
</reference>
<evidence type="ECO:0000256" key="3">
    <source>
        <dbReference type="ARBA" id="ARBA00023125"/>
    </source>
</evidence>
<dbReference type="Proteomes" id="UP001169719">
    <property type="component" value="Unassembled WGS sequence"/>
</dbReference>
<dbReference type="InterPro" id="IPR036388">
    <property type="entry name" value="WH-like_DNA-bd_sf"/>
</dbReference>